<dbReference type="EMBL" id="LFTY01000002">
    <property type="protein sequence ID" value="KMW59650.1"/>
    <property type="molecule type" value="Genomic_DNA"/>
</dbReference>
<protein>
    <submittedName>
        <fullName evidence="1">Uncharacterized protein</fullName>
    </submittedName>
</protein>
<proteinExistence type="predicted"/>
<evidence type="ECO:0000313" key="1">
    <source>
        <dbReference type="EMBL" id="KMW59650.1"/>
    </source>
</evidence>
<comment type="caution">
    <text evidence="1">The sequence shown here is derived from an EMBL/GenBank/DDBJ whole genome shotgun (WGS) entry which is preliminary data.</text>
</comment>
<organism evidence="1 2">
    <name type="scientific">Candidatus Rhodobacter oscarellae</name>
    <dbReference type="NCBI Taxonomy" id="1675527"/>
    <lineage>
        <taxon>Bacteria</taxon>
        <taxon>Pseudomonadati</taxon>
        <taxon>Pseudomonadota</taxon>
        <taxon>Alphaproteobacteria</taxon>
        <taxon>Rhodobacterales</taxon>
        <taxon>Rhodobacter group</taxon>
        <taxon>Rhodobacter</taxon>
    </lineage>
</organism>
<reference evidence="1 2" key="1">
    <citation type="submission" date="2015-06" db="EMBL/GenBank/DDBJ databases">
        <title>Draft genome sequence of an Alphaproteobacteria species associated to the Mediterranean sponge Oscarella lobularis.</title>
        <authorList>
            <person name="Jourda C."/>
            <person name="Santini S."/>
            <person name="Claverie J.-M."/>
        </authorList>
    </citation>
    <scope>NUCLEOTIDE SEQUENCE [LARGE SCALE GENOMIC DNA]</scope>
    <source>
        <strain evidence="1">IGS</strain>
    </source>
</reference>
<accession>A0A0J9EA47</accession>
<keyword evidence="2" id="KW-1185">Reference proteome</keyword>
<dbReference type="Proteomes" id="UP000037178">
    <property type="component" value="Unassembled WGS sequence"/>
</dbReference>
<sequence length="79" mass="8820">MAHQLYTNRERIRALLLELRRAETVFKHSKISTKEAENFLSELVRALKNARSLLANSGTALQGSETAIALLTDLAGRLK</sequence>
<name>A0A0J9EA47_9RHOB</name>
<evidence type="ECO:0000313" key="2">
    <source>
        <dbReference type="Proteomes" id="UP000037178"/>
    </source>
</evidence>
<dbReference type="PATRIC" id="fig|1675527.3.peg.4848"/>
<gene>
    <name evidence="1" type="ORF">AIOL_004632</name>
</gene>
<dbReference type="AlphaFoldDB" id="A0A0J9EA47"/>